<name>A0A0C3AS33_PILCF</name>
<dbReference type="OrthoDB" id="2674421at2759"/>
<reference evidence="1 2" key="1">
    <citation type="submission" date="2014-04" db="EMBL/GenBank/DDBJ databases">
        <authorList>
            <consortium name="DOE Joint Genome Institute"/>
            <person name="Kuo A."/>
            <person name="Tarkka M."/>
            <person name="Buscot F."/>
            <person name="Kohler A."/>
            <person name="Nagy L.G."/>
            <person name="Floudas D."/>
            <person name="Copeland A."/>
            <person name="Barry K.W."/>
            <person name="Cichocki N."/>
            <person name="Veneault-Fourrey C."/>
            <person name="LaButti K."/>
            <person name="Lindquist E.A."/>
            <person name="Lipzen A."/>
            <person name="Lundell T."/>
            <person name="Morin E."/>
            <person name="Murat C."/>
            <person name="Sun H."/>
            <person name="Tunlid A."/>
            <person name="Henrissat B."/>
            <person name="Grigoriev I.V."/>
            <person name="Hibbett D.S."/>
            <person name="Martin F."/>
            <person name="Nordberg H.P."/>
            <person name="Cantor M.N."/>
            <person name="Hua S.X."/>
        </authorList>
    </citation>
    <scope>NUCLEOTIDE SEQUENCE [LARGE SCALE GENOMIC DNA]</scope>
    <source>
        <strain evidence="1 2">F 1598</strain>
    </source>
</reference>
<sequence>MDPSLVETEGPIGCTSTTHGRLAFDKSVKRLQPITTHQVSSHSVNESIPVLSSSMSPYLPPQWLAYTHPEGQVYFYHASELRVVTEANIYCPDVMDQVVYWAQWLKDRCCSEGISLSNDVELFIQLNKSEPDHCAYYFIEHGTRTQFWIDNTDTEALGLPHTVSTACIEELYWKHVERFPMHLTNLTPNPVNSLICLLSHTRDTLDDRLPFPADECAKILEVLNILQDNISDANAMRLVARLWGVMGIYI</sequence>
<dbReference type="InParanoid" id="A0A0C3AS33"/>
<reference evidence="2" key="2">
    <citation type="submission" date="2015-01" db="EMBL/GenBank/DDBJ databases">
        <title>Evolutionary Origins and Diversification of the Mycorrhizal Mutualists.</title>
        <authorList>
            <consortium name="DOE Joint Genome Institute"/>
            <consortium name="Mycorrhizal Genomics Consortium"/>
            <person name="Kohler A."/>
            <person name="Kuo A."/>
            <person name="Nagy L.G."/>
            <person name="Floudas D."/>
            <person name="Copeland A."/>
            <person name="Barry K.W."/>
            <person name="Cichocki N."/>
            <person name="Veneault-Fourrey C."/>
            <person name="LaButti K."/>
            <person name="Lindquist E.A."/>
            <person name="Lipzen A."/>
            <person name="Lundell T."/>
            <person name="Morin E."/>
            <person name="Murat C."/>
            <person name="Riley R."/>
            <person name="Ohm R."/>
            <person name="Sun H."/>
            <person name="Tunlid A."/>
            <person name="Henrissat B."/>
            <person name="Grigoriev I.V."/>
            <person name="Hibbett D.S."/>
            <person name="Martin F."/>
        </authorList>
    </citation>
    <scope>NUCLEOTIDE SEQUENCE [LARGE SCALE GENOMIC DNA]</scope>
    <source>
        <strain evidence="2">F 1598</strain>
    </source>
</reference>
<dbReference type="EMBL" id="KN833032">
    <property type="protein sequence ID" value="KIM76728.1"/>
    <property type="molecule type" value="Genomic_DNA"/>
</dbReference>
<gene>
    <name evidence="1" type="ORF">PILCRDRAFT_640817</name>
</gene>
<evidence type="ECO:0000313" key="1">
    <source>
        <dbReference type="EMBL" id="KIM76728.1"/>
    </source>
</evidence>
<evidence type="ECO:0000313" key="2">
    <source>
        <dbReference type="Proteomes" id="UP000054166"/>
    </source>
</evidence>
<organism evidence="1 2">
    <name type="scientific">Piloderma croceum (strain F 1598)</name>
    <dbReference type="NCBI Taxonomy" id="765440"/>
    <lineage>
        <taxon>Eukaryota</taxon>
        <taxon>Fungi</taxon>
        <taxon>Dikarya</taxon>
        <taxon>Basidiomycota</taxon>
        <taxon>Agaricomycotina</taxon>
        <taxon>Agaricomycetes</taxon>
        <taxon>Agaricomycetidae</taxon>
        <taxon>Atheliales</taxon>
        <taxon>Atheliaceae</taxon>
        <taxon>Piloderma</taxon>
    </lineage>
</organism>
<dbReference type="HOGENOM" id="CLU_1111735_0_0_1"/>
<dbReference type="Proteomes" id="UP000054166">
    <property type="component" value="Unassembled WGS sequence"/>
</dbReference>
<accession>A0A0C3AS33</accession>
<proteinExistence type="predicted"/>
<dbReference type="AlphaFoldDB" id="A0A0C3AS33"/>
<protein>
    <recommendedName>
        <fullName evidence="3">WW domain-containing protein</fullName>
    </recommendedName>
</protein>
<evidence type="ECO:0008006" key="3">
    <source>
        <dbReference type="Google" id="ProtNLM"/>
    </source>
</evidence>
<keyword evidence="2" id="KW-1185">Reference proteome</keyword>